<accession>A0ABQ6ALY3</accession>
<organism evidence="1 2">
    <name type="scientific">Aliivibrio sifiae</name>
    <dbReference type="NCBI Taxonomy" id="566293"/>
    <lineage>
        <taxon>Bacteria</taxon>
        <taxon>Pseudomonadati</taxon>
        <taxon>Pseudomonadota</taxon>
        <taxon>Gammaproteobacteria</taxon>
        <taxon>Vibrionales</taxon>
        <taxon>Vibrionaceae</taxon>
        <taxon>Aliivibrio</taxon>
    </lineage>
</organism>
<keyword evidence="2" id="KW-1185">Reference proteome</keyword>
<sequence length="88" mass="10211">MLSDDCSLPLNESNYENCSDKIASNSFNYEKSIWKMDKEEPFLSITDDTRYPENAEWQSMGISNKVLNEVRNECALSNRDDCIIFDND</sequence>
<name>A0ABQ6ALY3_9GAMM</name>
<gene>
    <name evidence="1" type="ORF">GCM10007855_41590</name>
</gene>
<dbReference type="Proteomes" id="UP001156660">
    <property type="component" value="Unassembled WGS sequence"/>
</dbReference>
<proteinExistence type="predicted"/>
<evidence type="ECO:0000313" key="2">
    <source>
        <dbReference type="Proteomes" id="UP001156660"/>
    </source>
</evidence>
<comment type="caution">
    <text evidence="1">The sequence shown here is derived from an EMBL/GenBank/DDBJ whole genome shotgun (WGS) entry which is preliminary data.</text>
</comment>
<reference evidence="2" key="1">
    <citation type="journal article" date="2019" name="Int. J. Syst. Evol. Microbiol.">
        <title>The Global Catalogue of Microorganisms (GCM) 10K type strain sequencing project: providing services to taxonomists for standard genome sequencing and annotation.</title>
        <authorList>
            <consortium name="The Broad Institute Genomics Platform"/>
            <consortium name="The Broad Institute Genome Sequencing Center for Infectious Disease"/>
            <person name="Wu L."/>
            <person name="Ma J."/>
        </authorList>
    </citation>
    <scope>NUCLEOTIDE SEQUENCE [LARGE SCALE GENOMIC DNA]</scope>
    <source>
        <strain evidence="2">NBRC 105001</strain>
    </source>
</reference>
<dbReference type="EMBL" id="BSOU01000040">
    <property type="protein sequence ID" value="GLR77284.1"/>
    <property type="molecule type" value="Genomic_DNA"/>
</dbReference>
<protein>
    <submittedName>
        <fullName evidence="1">Uncharacterized protein</fullName>
    </submittedName>
</protein>
<evidence type="ECO:0000313" key="1">
    <source>
        <dbReference type="EMBL" id="GLR77284.1"/>
    </source>
</evidence>